<keyword evidence="2" id="KW-0963">Cytoplasm</keyword>
<comment type="subcellular location">
    <subcellularLocation>
        <location evidence="1">Cytoplasm</location>
        <location evidence="1">Cytoskeleton</location>
    </subcellularLocation>
</comment>
<dbReference type="InterPro" id="IPR004934">
    <property type="entry name" value="TMOD"/>
</dbReference>
<keyword evidence="3" id="KW-0206">Cytoskeleton</keyword>
<dbReference type="EMBL" id="CAXLJM020000041">
    <property type="protein sequence ID" value="CAL8109624.1"/>
    <property type="molecule type" value="Genomic_DNA"/>
</dbReference>
<organism evidence="4 5">
    <name type="scientific">Orchesella dallaii</name>
    <dbReference type="NCBI Taxonomy" id="48710"/>
    <lineage>
        <taxon>Eukaryota</taxon>
        <taxon>Metazoa</taxon>
        <taxon>Ecdysozoa</taxon>
        <taxon>Arthropoda</taxon>
        <taxon>Hexapoda</taxon>
        <taxon>Collembola</taxon>
        <taxon>Entomobryomorpha</taxon>
        <taxon>Entomobryoidea</taxon>
        <taxon>Orchesellidae</taxon>
        <taxon>Orchesellinae</taxon>
        <taxon>Orchesella</taxon>
    </lineage>
</organism>
<evidence type="ECO:0000256" key="3">
    <source>
        <dbReference type="ARBA" id="ARBA00023212"/>
    </source>
</evidence>
<dbReference type="PANTHER" id="PTHR10901">
    <property type="entry name" value="TROPOMODULIN"/>
    <property type="match status" value="1"/>
</dbReference>
<comment type="caution">
    <text evidence="4">The sequence shown here is derived from an EMBL/GenBank/DDBJ whole genome shotgun (WGS) entry which is preliminary data.</text>
</comment>
<protein>
    <recommendedName>
        <fullName evidence="6">Tropomodulin</fullName>
    </recommendedName>
</protein>
<evidence type="ECO:0000313" key="4">
    <source>
        <dbReference type="EMBL" id="CAL8109624.1"/>
    </source>
</evidence>
<dbReference type="InterPro" id="IPR032675">
    <property type="entry name" value="LRR_dom_sf"/>
</dbReference>
<dbReference type="SUPFAM" id="SSF52047">
    <property type="entry name" value="RNI-like"/>
    <property type="match status" value="1"/>
</dbReference>
<proteinExistence type="predicted"/>
<reference evidence="4 5" key="1">
    <citation type="submission" date="2024-08" db="EMBL/GenBank/DDBJ databases">
        <authorList>
            <person name="Cucini C."/>
            <person name="Frati F."/>
        </authorList>
    </citation>
    <scope>NUCLEOTIDE SEQUENCE [LARGE SCALE GENOMIC DNA]</scope>
</reference>
<dbReference type="Gene3D" id="3.80.10.10">
    <property type="entry name" value="Ribonuclease Inhibitor"/>
    <property type="match status" value="1"/>
</dbReference>
<name>A0ABP1QQ42_9HEXA</name>
<accession>A0ABP1QQ42</accession>
<evidence type="ECO:0000313" key="5">
    <source>
        <dbReference type="Proteomes" id="UP001642540"/>
    </source>
</evidence>
<evidence type="ECO:0008006" key="6">
    <source>
        <dbReference type="Google" id="ProtNLM"/>
    </source>
</evidence>
<sequence>MSEQIQEEVQELDDGEIRRRVVKKTTYELDEDATVTTTKTTTMTSRKLYGRDLSEYDNMDVDELLSQLTPEELDILSREVDPDDSLLPPSQRTSYFCEKNATGPLDRKQLIEHINKIAMETPDRPELKPYVAGTVRGKKWIAPEKPLSKQEEEIRVDMGDEYESALSTATEEEIVDLAAILGFHSMMNQEQYHASLTGKPQVKGGWNGVAKGYVPKALPFEPPNMTDVEKSIKQLEEDDYNLTNLNLNNIHLSDQQFAAMFEALKTNTNLDTLLLCNTGLTDRSALLFGQAIETNCALRTISLETNNVSPALLVVLFKAMLATKYIEEFRASNQRQSVLGNKMEMEITSLLEQNPTILRVGLHFEYNDARNRVATHLQRNLDRKRLELRVKLRKDADGIHIVEAN</sequence>
<gene>
    <name evidence="4" type="ORF">ODALV1_LOCUS13537</name>
</gene>
<dbReference type="Proteomes" id="UP001642540">
    <property type="component" value="Unassembled WGS sequence"/>
</dbReference>
<dbReference type="Pfam" id="PF03250">
    <property type="entry name" value="Tropomodulin"/>
    <property type="match status" value="1"/>
</dbReference>
<evidence type="ECO:0000256" key="1">
    <source>
        <dbReference type="ARBA" id="ARBA00004245"/>
    </source>
</evidence>
<evidence type="ECO:0000256" key="2">
    <source>
        <dbReference type="ARBA" id="ARBA00022490"/>
    </source>
</evidence>
<dbReference type="PANTHER" id="PTHR10901:SF6">
    <property type="entry name" value="TROPOMODULIN, ISOFORM N"/>
    <property type="match status" value="1"/>
</dbReference>
<keyword evidence="5" id="KW-1185">Reference proteome</keyword>